<evidence type="ECO:0000256" key="1">
    <source>
        <dbReference type="ARBA" id="ARBA00022723"/>
    </source>
</evidence>
<dbReference type="PROSITE" id="PS50157">
    <property type="entry name" value="ZINC_FINGER_C2H2_2"/>
    <property type="match status" value="2"/>
</dbReference>
<dbReference type="PANTHER" id="PTHR14003:SF19">
    <property type="entry name" value="YY2 TRANSCRIPTION FACTOR"/>
    <property type="match status" value="1"/>
</dbReference>
<dbReference type="AlphaFoldDB" id="A0A2H3C7W4"/>
<organism evidence="7 9">
    <name type="scientific">Armillaria gallica</name>
    <name type="common">Bulbous honey fungus</name>
    <name type="synonym">Armillaria bulbosa</name>
    <dbReference type="NCBI Taxonomy" id="47427"/>
    <lineage>
        <taxon>Eukaryota</taxon>
        <taxon>Fungi</taxon>
        <taxon>Dikarya</taxon>
        <taxon>Basidiomycota</taxon>
        <taxon>Agaricomycotina</taxon>
        <taxon>Agaricomycetes</taxon>
        <taxon>Agaricomycetidae</taxon>
        <taxon>Agaricales</taxon>
        <taxon>Marasmiineae</taxon>
        <taxon>Physalacriaceae</taxon>
        <taxon>Armillaria</taxon>
    </lineage>
</organism>
<dbReference type="Proteomes" id="UP000217790">
    <property type="component" value="Unassembled WGS sequence"/>
</dbReference>
<dbReference type="OrthoDB" id="3437960at2759"/>
<evidence type="ECO:0000256" key="4">
    <source>
        <dbReference type="ARBA" id="ARBA00022833"/>
    </source>
</evidence>
<evidence type="ECO:0000256" key="2">
    <source>
        <dbReference type="ARBA" id="ARBA00022737"/>
    </source>
</evidence>
<evidence type="ECO:0000313" key="7">
    <source>
        <dbReference type="EMBL" id="PBK79161.1"/>
    </source>
</evidence>
<keyword evidence="3 5" id="KW-0863">Zinc-finger</keyword>
<reference evidence="9" key="1">
    <citation type="journal article" date="2017" name="Nat. Ecol. Evol.">
        <title>Genome expansion and lineage-specific genetic innovations in the forest pathogenic fungi Armillaria.</title>
        <authorList>
            <person name="Sipos G."/>
            <person name="Prasanna A.N."/>
            <person name="Walter M.C."/>
            <person name="O'Connor E."/>
            <person name="Balint B."/>
            <person name="Krizsan K."/>
            <person name="Kiss B."/>
            <person name="Hess J."/>
            <person name="Varga T."/>
            <person name="Slot J."/>
            <person name="Riley R."/>
            <person name="Boka B."/>
            <person name="Rigling D."/>
            <person name="Barry K."/>
            <person name="Lee J."/>
            <person name="Mihaltcheva S."/>
            <person name="LaButti K."/>
            <person name="Lipzen A."/>
            <person name="Waldron R."/>
            <person name="Moloney N.M."/>
            <person name="Sperisen C."/>
            <person name="Kredics L."/>
            <person name="Vagvoelgyi C."/>
            <person name="Patrignani A."/>
            <person name="Fitzpatrick D."/>
            <person name="Nagy I."/>
            <person name="Doyle S."/>
            <person name="Anderson J.B."/>
            <person name="Grigoriev I.V."/>
            <person name="Gueldener U."/>
            <person name="Muensterkoetter M."/>
            <person name="Nagy L.G."/>
        </authorList>
    </citation>
    <scope>NUCLEOTIDE SEQUENCE [LARGE SCALE GENOMIC DNA]</scope>
    <source>
        <strain evidence="9">Ar21-2</strain>
    </source>
</reference>
<dbReference type="EMBL" id="KZ293805">
    <property type="protein sequence ID" value="PBK79161.1"/>
    <property type="molecule type" value="Genomic_DNA"/>
</dbReference>
<dbReference type="Pfam" id="PF00096">
    <property type="entry name" value="zf-C2H2"/>
    <property type="match status" value="2"/>
</dbReference>
<dbReference type="InterPro" id="IPR036236">
    <property type="entry name" value="Znf_C2H2_sf"/>
</dbReference>
<feature type="domain" description="C2H2-type" evidence="6">
    <location>
        <begin position="3"/>
        <end position="30"/>
    </location>
</feature>
<dbReference type="PANTHER" id="PTHR14003">
    <property type="entry name" value="TRANSCRIPTIONAL REPRESSOR PROTEIN YY"/>
    <property type="match status" value="1"/>
</dbReference>
<dbReference type="FunFam" id="3.30.160.60:FF:000303">
    <property type="entry name" value="Zinc finger protein 41"/>
    <property type="match status" value="1"/>
</dbReference>
<proteinExistence type="predicted"/>
<evidence type="ECO:0000259" key="6">
    <source>
        <dbReference type="PROSITE" id="PS50157"/>
    </source>
</evidence>
<dbReference type="InterPro" id="IPR013087">
    <property type="entry name" value="Znf_C2H2_type"/>
</dbReference>
<dbReference type="InParanoid" id="A0A2H3C7W4"/>
<dbReference type="SUPFAM" id="SSF57667">
    <property type="entry name" value="beta-beta-alpha zinc fingers"/>
    <property type="match status" value="1"/>
</dbReference>
<evidence type="ECO:0000256" key="3">
    <source>
        <dbReference type="ARBA" id="ARBA00022771"/>
    </source>
</evidence>
<feature type="non-terminal residue" evidence="7">
    <location>
        <position position="1"/>
    </location>
</feature>
<keyword evidence="9" id="KW-1185">Reference proteome</keyword>
<sequence length="55" mass="6397">KKYICVICHKRFLRPSSLNNHINTHTGARLHQCPLLGCGKELNVKSNMLQHYRSH</sequence>
<evidence type="ECO:0000313" key="8">
    <source>
        <dbReference type="EMBL" id="PBK79316.1"/>
    </source>
</evidence>
<gene>
    <name evidence="7" type="ORF">ARMGADRAFT_887761</name>
    <name evidence="8" type="ORF">ARMGADRAFT_892512</name>
</gene>
<dbReference type="GO" id="GO:0008270">
    <property type="term" value="F:zinc ion binding"/>
    <property type="evidence" value="ECO:0007669"/>
    <property type="project" value="UniProtKB-KW"/>
</dbReference>
<keyword evidence="4" id="KW-0862">Zinc</keyword>
<protein>
    <recommendedName>
        <fullName evidence="6">C2H2-type domain-containing protein</fullName>
    </recommendedName>
</protein>
<reference evidence="7" key="2">
    <citation type="journal article" date="2017" name="Nat. Ecol. Evol.">
        <title>Lineage-specific genetic innovations streamline the genomes of Armillaria species to pathogenesis.</title>
        <authorList>
            <consortium name="DOE Joint Genome Institute"/>
            <person name="Sipos G."/>
            <person name="Prasanna A.N."/>
            <person name="Walter M.C."/>
            <person name="O'Connor E."/>
            <person name="Balint B."/>
            <person name="Krizsan K."/>
            <person name="Kiss B."/>
            <person name="Hess J."/>
            <person name="Varga T."/>
            <person name="Slot J."/>
            <person name="Riley R."/>
            <person name="Boka B."/>
            <person name="Rigling D."/>
            <person name="Barry K."/>
            <person name="Lee J."/>
            <person name="Mihaltcheva S."/>
            <person name="LaButti K."/>
            <person name="Lipzen A."/>
            <person name="Waldron R."/>
            <person name="Moloney N.M."/>
            <person name="Sperisen C."/>
            <person name="Kredics L."/>
            <person name="Vagvolgyi C."/>
            <person name="Patrignani A."/>
            <person name="Fitzpatrick D."/>
            <person name="Nagy I."/>
            <person name="Doyle S."/>
            <person name="Anderson J."/>
            <person name="Grigoriev I.V."/>
            <person name="Guldener U."/>
            <person name="Munsterkotter M."/>
            <person name="Nagy L.G."/>
        </authorList>
    </citation>
    <scope>NUCLEOTIDE SEQUENCE [LARGE SCALE GENOMIC DNA]</scope>
    <source>
        <strain evidence="7">Ar21-2</strain>
    </source>
</reference>
<dbReference type="GO" id="GO:0000981">
    <property type="term" value="F:DNA-binding transcription factor activity, RNA polymerase II-specific"/>
    <property type="evidence" value="ECO:0007669"/>
    <property type="project" value="TreeGrafter"/>
</dbReference>
<keyword evidence="2" id="KW-0677">Repeat</keyword>
<evidence type="ECO:0000256" key="5">
    <source>
        <dbReference type="PROSITE-ProRule" id="PRU00042"/>
    </source>
</evidence>
<dbReference type="GO" id="GO:0000978">
    <property type="term" value="F:RNA polymerase II cis-regulatory region sequence-specific DNA binding"/>
    <property type="evidence" value="ECO:0007669"/>
    <property type="project" value="TreeGrafter"/>
</dbReference>
<accession>A0A2H3C7W4</accession>
<dbReference type="GO" id="GO:0000785">
    <property type="term" value="C:chromatin"/>
    <property type="evidence" value="ECO:0007669"/>
    <property type="project" value="TreeGrafter"/>
</dbReference>
<dbReference type="Gene3D" id="3.30.160.60">
    <property type="entry name" value="Classic Zinc Finger"/>
    <property type="match status" value="2"/>
</dbReference>
<feature type="non-terminal residue" evidence="7">
    <location>
        <position position="55"/>
    </location>
</feature>
<dbReference type="SMART" id="SM00355">
    <property type="entry name" value="ZnF_C2H2"/>
    <property type="match status" value="2"/>
</dbReference>
<dbReference type="PROSITE" id="PS00028">
    <property type="entry name" value="ZINC_FINGER_C2H2_1"/>
    <property type="match status" value="2"/>
</dbReference>
<feature type="domain" description="C2H2-type" evidence="6">
    <location>
        <begin position="31"/>
        <end position="55"/>
    </location>
</feature>
<dbReference type="STRING" id="47427.A0A2H3C7W4"/>
<evidence type="ECO:0000313" key="9">
    <source>
        <dbReference type="Proteomes" id="UP000217790"/>
    </source>
</evidence>
<dbReference type="EMBL" id="KZ293788">
    <property type="protein sequence ID" value="PBK79316.1"/>
    <property type="molecule type" value="Genomic_DNA"/>
</dbReference>
<dbReference type="GO" id="GO:0031519">
    <property type="term" value="C:PcG protein complex"/>
    <property type="evidence" value="ECO:0007669"/>
    <property type="project" value="TreeGrafter"/>
</dbReference>
<dbReference type="GO" id="GO:0005667">
    <property type="term" value="C:transcription regulator complex"/>
    <property type="evidence" value="ECO:0007669"/>
    <property type="project" value="TreeGrafter"/>
</dbReference>
<keyword evidence="1" id="KW-0479">Metal-binding</keyword>
<name>A0A2H3C7W4_ARMGA</name>